<dbReference type="AlphaFoldDB" id="A0A7R8XCH9"/>
<feature type="region of interest" description="Disordered" evidence="1">
    <location>
        <begin position="742"/>
        <end position="771"/>
    </location>
</feature>
<proteinExistence type="predicted"/>
<gene>
    <name evidence="3" type="ORF">DSTB1V02_LOCUS5164</name>
</gene>
<dbReference type="PANTHER" id="PTHR12335:SF3">
    <property type="entry name" value="IP11896P"/>
    <property type="match status" value="1"/>
</dbReference>
<feature type="compositionally biased region" description="Polar residues" evidence="1">
    <location>
        <begin position="742"/>
        <end position="753"/>
    </location>
</feature>
<feature type="compositionally biased region" description="Polar residues" evidence="1">
    <location>
        <begin position="434"/>
        <end position="455"/>
    </location>
</feature>
<dbReference type="OrthoDB" id="6349518at2759"/>
<dbReference type="EMBL" id="CAJPEV010000824">
    <property type="protein sequence ID" value="CAG0888854.1"/>
    <property type="molecule type" value="Genomic_DNA"/>
</dbReference>
<evidence type="ECO:0000256" key="2">
    <source>
        <dbReference type="SAM" id="Phobius"/>
    </source>
</evidence>
<dbReference type="GO" id="GO:0002028">
    <property type="term" value="P:regulation of sodium ion transport"/>
    <property type="evidence" value="ECO:0007669"/>
    <property type="project" value="TreeGrafter"/>
</dbReference>
<keyword evidence="2" id="KW-0812">Transmembrane</keyword>
<dbReference type="GO" id="GO:0005886">
    <property type="term" value="C:plasma membrane"/>
    <property type="evidence" value="ECO:0007669"/>
    <property type="project" value="TreeGrafter"/>
</dbReference>
<keyword evidence="2" id="KW-0472">Membrane</keyword>
<evidence type="ECO:0000313" key="4">
    <source>
        <dbReference type="Proteomes" id="UP000677054"/>
    </source>
</evidence>
<sequence length="771" mass="86139">MFTASEQRICCSIGICLLIAVLSGVALLNLTVYVTFPAMRLIDANFQERPVVCTTLDAADNIKEGCEWGTCGEWCLSKSSGCMQIWVLVRQNGSDMKASGCQGKSLKQEDCYPVTIEEIKSINCAEKECKQITMDGLFICKEGKCKEITNMFTCPKDVLEENVKNCKTVFDCEELDGLYQCSKSLCQRLVKEDPDHETHDSADPHYIPRELTECKETCTNVRTERRNMLVLHGYSIFMATCTKLSTADGKHVLPWDGNQTAMVICSRVSNTSMNQKGEVQLNLHDCFHGVEVKLEDKGYSIKDLMSIHKNSDSGIDPDGHFMPLLDEGAVIYNKTRLMVNLEGCVNSLRDECREIFNTMGKDGQDGVHPPAIFPCYYSPHLSDTVILKHNRERTVMEGILFAAIPLESEGSVRMRSRGKKIGGGDAGQKKEQKNPSTVMEKTASSPCRQRSNSTKSNRKGSLKSSRINLYNGNAQKHTSYDDLGPDVEVTWNEYGIPIVTRRAPPFQEKFKFVMTVLCSLTIILDCFVFLFLIPFVIDPCISTILAQFSEDPALCITSNVNRLVGNTNCSWSSCREGCTAPTVRCTQIYVHYMTRENHDYPNLLDSATQSGQLPTSEISSYRWNMLNAALYINTKGCGYSPYVICSDFEDMYGYIGKLYECHYSFVNMSRVVVEYSPQENLLNLILASGIPFILFVIPTSILCCWYCNCCRESSCCSDPSHDSESTSSNGNGMFMPSSISAQLDAVQSQSSHYHLSPHPSRPSSAPEKLKQ</sequence>
<dbReference type="EMBL" id="LR900341">
    <property type="protein sequence ID" value="CAD7245290.1"/>
    <property type="molecule type" value="Genomic_DNA"/>
</dbReference>
<dbReference type="Proteomes" id="UP000677054">
    <property type="component" value="Unassembled WGS sequence"/>
</dbReference>
<feature type="region of interest" description="Disordered" evidence="1">
    <location>
        <begin position="412"/>
        <end position="462"/>
    </location>
</feature>
<dbReference type="InterPro" id="IPR031578">
    <property type="entry name" value="TipE"/>
</dbReference>
<reference evidence="3" key="1">
    <citation type="submission" date="2020-11" db="EMBL/GenBank/DDBJ databases">
        <authorList>
            <person name="Tran Van P."/>
        </authorList>
    </citation>
    <scope>NUCLEOTIDE SEQUENCE</scope>
</reference>
<evidence type="ECO:0000313" key="3">
    <source>
        <dbReference type="EMBL" id="CAD7245290.1"/>
    </source>
</evidence>
<dbReference type="Pfam" id="PF16972">
    <property type="entry name" value="TipE"/>
    <property type="match status" value="2"/>
</dbReference>
<evidence type="ECO:0000256" key="1">
    <source>
        <dbReference type="SAM" id="MobiDB-lite"/>
    </source>
</evidence>
<feature type="transmembrane region" description="Helical" evidence="2">
    <location>
        <begin position="12"/>
        <end position="36"/>
    </location>
</feature>
<keyword evidence="2" id="KW-1133">Transmembrane helix</keyword>
<keyword evidence="4" id="KW-1185">Reference proteome</keyword>
<protein>
    <submittedName>
        <fullName evidence="3">Uncharacterized protein</fullName>
    </submittedName>
</protein>
<name>A0A7R8XCH9_9CRUS</name>
<dbReference type="PANTHER" id="PTHR12335">
    <property type="entry name" value="TIPE PROTEIN TEMPERATURE-INDUCED PARALYTIC E"/>
    <property type="match status" value="1"/>
</dbReference>
<feature type="transmembrane region" description="Helical" evidence="2">
    <location>
        <begin position="512"/>
        <end position="537"/>
    </location>
</feature>
<accession>A0A7R8XCH9</accession>
<dbReference type="GO" id="GO:0017080">
    <property type="term" value="F:sodium channel regulator activity"/>
    <property type="evidence" value="ECO:0007669"/>
    <property type="project" value="TreeGrafter"/>
</dbReference>
<organism evidence="3">
    <name type="scientific">Darwinula stevensoni</name>
    <dbReference type="NCBI Taxonomy" id="69355"/>
    <lineage>
        <taxon>Eukaryota</taxon>
        <taxon>Metazoa</taxon>
        <taxon>Ecdysozoa</taxon>
        <taxon>Arthropoda</taxon>
        <taxon>Crustacea</taxon>
        <taxon>Oligostraca</taxon>
        <taxon>Ostracoda</taxon>
        <taxon>Podocopa</taxon>
        <taxon>Podocopida</taxon>
        <taxon>Darwinulocopina</taxon>
        <taxon>Darwinuloidea</taxon>
        <taxon>Darwinulidae</taxon>
        <taxon>Darwinula</taxon>
    </lineage>
</organism>